<protein>
    <submittedName>
        <fullName evidence="2">DUF4445 domain-containing protein</fullName>
    </submittedName>
</protein>
<dbReference type="InterPro" id="IPR012675">
    <property type="entry name" value="Beta-grasp_dom_sf"/>
</dbReference>
<dbReference type="Pfam" id="PF14574">
    <property type="entry name" value="RACo_C_ter"/>
    <property type="match status" value="1"/>
</dbReference>
<accession>A0A8J6MFM4</accession>
<dbReference type="InterPro" id="IPR001041">
    <property type="entry name" value="2Fe-2S_ferredoxin-type"/>
</dbReference>
<comment type="caution">
    <text evidence="2">The sequence shown here is derived from an EMBL/GenBank/DDBJ whole genome shotgun (WGS) entry which is preliminary data.</text>
</comment>
<feature type="domain" description="2Fe-2S ferredoxin-type" evidence="1">
    <location>
        <begin position="2"/>
        <end position="95"/>
    </location>
</feature>
<proteinExistence type="predicted"/>
<dbReference type="Gene3D" id="3.10.20.30">
    <property type="match status" value="1"/>
</dbReference>
<dbReference type="AlphaFoldDB" id="A0A8J6MFM4"/>
<evidence type="ECO:0000313" key="2">
    <source>
        <dbReference type="EMBL" id="MBC5735273.1"/>
    </source>
</evidence>
<reference evidence="2" key="1">
    <citation type="submission" date="2020-08" db="EMBL/GenBank/DDBJ databases">
        <title>Genome public.</title>
        <authorList>
            <person name="Liu C."/>
            <person name="Sun Q."/>
        </authorList>
    </citation>
    <scope>NUCLEOTIDE SEQUENCE</scope>
    <source>
        <strain evidence="2">NSJ-51</strain>
    </source>
</reference>
<dbReference type="GO" id="GO:0051536">
    <property type="term" value="F:iron-sulfur cluster binding"/>
    <property type="evidence" value="ECO:0007669"/>
    <property type="project" value="InterPro"/>
</dbReference>
<dbReference type="Proteomes" id="UP000661435">
    <property type="component" value="Unassembled WGS sequence"/>
</dbReference>
<dbReference type="Pfam" id="PF17651">
    <property type="entry name" value="Raco_middle"/>
    <property type="match status" value="1"/>
</dbReference>
<dbReference type="RefSeq" id="WP_186909035.1">
    <property type="nucleotide sequence ID" value="NZ_JACOPP010000053.1"/>
</dbReference>
<dbReference type="EMBL" id="JACOPP010000053">
    <property type="protein sequence ID" value="MBC5735273.1"/>
    <property type="molecule type" value="Genomic_DNA"/>
</dbReference>
<dbReference type="InterPro" id="IPR042259">
    <property type="entry name" value="Raco-like_middle_sf"/>
</dbReference>
<dbReference type="PANTHER" id="PTHR42895">
    <property type="entry name" value="IRON-SULFUR CLUSTER-BINDING PROTEIN-RELATED"/>
    <property type="match status" value="1"/>
</dbReference>
<dbReference type="SUPFAM" id="SSF54292">
    <property type="entry name" value="2Fe-2S ferredoxin-like"/>
    <property type="match status" value="1"/>
</dbReference>
<dbReference type="PROSITE" id="PS51085">
    <property type="entry name" value="2FE2S_FER_2"/>
    <property type="match status" value="1"/>
</dbReference>
<dbReference type="InterPro" id="IPR041414">
    <property type="entry name" value="Raco-like_middle"/>
</dbReference>
<evidence type="ECO:0000259" key="1">
    <source>
        <dbReference type="PROSITE" id="PS51085"/>
    </source>
</evidence>
<evidence type="ECO:0000313" key="3">
    <source>
        <dbReference type="Proteomes" id="UP000661435"/>
    </source>
</evidence>
<dbReference type="CDD" id="cd00207">
    <property type="entry name" value="fer2"/>
    <property type="match status" value="1"/>
</dbReference>
<dbReference type="Gene3D" id="3.30.420.480">
    <property type="entry name" value="Domain of unknown function (DUF4445)"/>
    <property type="match status" value="1"/>
</dbReference>
<sequence length="531" mass="54614">MPVITVHGPDGTHTIEGRSGETLLSALQRAGLREPEAPCGGNGTCGKCLAAVSGAVTPADAQERALLPAGGERRLACRTRLTGDCSVTLDALRQACVVCEGASRPVSLQPWVAVPECGGLGAAVDIGTTTVVVTLYDLTTGALLGTEGGMNRQRVFGADVISRIQYANTAPDGLARMTSAIREQVSQAVCALCGRAGRSTGEVLAVTAVGNTIMEHLFAGRSPASIAAAPFTPQDRFGAVCSPGDGFFPAFPQAQVYLAPAVAGYVGGDITAGLYASGAWLAERAVLFLDIGTNGEMALGTKDGFTTCATAAGPAFEGAEISRGMSGVAGAVDRVWLDGGAPRFSVIGGGAPAGICGSGLVDALAVLLRMGAVDGTGRLLPPDEAPAGLEEWLEEDARGVTFWLDRTHDIGVTEADVRKLQLAKAAIAAGIRTLLEHTQQTMQAVSVLYLAGGFGSRIDKENAGAIGLLPPELVARTRCVGNSASAGAAAALLSRQARDELTAIRDKCRYLELSTEAAFTRHYVDCMLFEP</sequence>
<organism evidence="2 3">
    <name type="scientific">Lawsonibacter hominis</name>
    <dbReference type="NCBI Taxonomy" id="2763053"/>
    <lineage>
        <taxon>Bacteria</taxon>
        <taxon>Bacillati</taxon>
        <taxon>Bacillota</taxon>
        <taxon>Clostridia</taxon>
        <taxon>Eubacteriales</taxon>
        <taxon>Oscillospiraceae</taxon>
        <taxon>Lawsonibacter</taxon>
    </lineage>
</organism>
<dbReference type="PANTHER" id="PTHR42895:SF2">
    <property type="entry name" value="IRON-SULFUR CLUSTER PROTEIN"/>
    <property type="match status" value="1"/>
</dbReference>
<dbReference type="InterPro" id="IPR027980">
    <property type="entry name" value="RACo_C"/>
</dbReference>
<name>A0A8J6MFM4_9FIRM</name>
<keyword evidence="3" id="KW-1185">Reference proteome</keyword>
<gene>
    <name evidence="2" type="ORF">H8S57_16370</name>
</gene>
<dbReference type="InterPro" id="IPR036010">
    <property type="entry name" value="2Fe-2S_ferredoxin-like_sf"/>
</dbReference>
<dbReference type="Pfam" id="PF00111">
    <property type="entry name" value="Fer2"/>
    <property type="match status" value="1"/>
</dbReference>
<dbReference type="InterPro" id="IPR052911">
    <property type="entry name" value="Corrinoid_activation_enz"/>
</dbReference>